<reference evidence="1 2" key="1">
    <citation type="submission" date="2024-01" db="EMBL/GenBank/DDBJ databases">
        <title>A draft genome for the cacao thread blight pathogen Marasmiellus scandens.</title>
        <authorList>
            <person name="Baruah I.K."/>
            <person name="Leung J."/>
            <person name="Bukari Y."/>
            <person name="Amoako-Attah I."/>
            <person name="Meinhardt L.W."/>
            <person name="Bailey B.A."/>
            <person name="Cohen S.P."/>
        </authorList>
    </citation>
    <scope>NUCLEOTIDE SEQUENCE [LARGE SCALE GENOMIC DNA]</scope>
    <source>
        <strain evidence="1 2">GH-19</strain>
    </source>
</reference>
<gene>
    <name evidence="1" type="ORF">VKT23_006392</name>
</gene>
<name>A0ABR1JMP1_9AGAR</name>
<proteinExistence type="predicted"/>
<evidence type="ECO:0000313" key="2">
    <source>
        <dbReference type="Proteomes" id="UP001498398"/>
    </source>
</evidence>
<dbReference type="EMBL" id="JBANRG010000008">
    <property type="protein sequence ID" value="KAK7464226.1"/>
    <property type="molecule type" value="Genomic_DNA"/>
</dbReference>
<dbReference type="Gene3D" id="3.80.10.10">
    <property type="entry name" value="Ribonuclease Inhibitor"/>
    <property type="match status" value="1"/>
</dbReference>
<dbReference type="InterPro" id="IPR032675">
    <property type="entry name" value="LRR_dom_sf"/>
</dbReference>
<sequence length="542" mass="61588">MDNILEKLRAPAGTRFSDALEIVRAGEKDLADYDVHISQIESFLRLVKHRKERLNHYIINCRSLLSPIRRLPEELLSEIFLWCCLSSPICIYYDPDALPLTLSAVCSSWRELVIASPSLWSNYYISTGYLWLNSDPETVARDQILASTFQLCLSRSKNTALSLQTDCLDDGLEIMMSLMRQSHRWYEVVFSAAENTWETLSQLSGLHNLRSLDILDPNDKILNALSPYLRDAPRLRSLRIFRDALSGQVVDFFPFSQLLNLELRDSKSDYHDLIRVLQNCVSLKCLTYAYDSLCHDTPEEFMHLPSVTLNHLGTLEIRLLTNWDLEYSSYPINSFLPQLTVPSLTKLKLTMSTSPICPFGRDSAQPEPEPERPFPFSLDTLARLVKRSNCTMTTLYLERAVVKDTDIIKLLWHSPSLTRLTIHDPPLCASFISITANLIAAMNPLSSVFRGVSQALLIPRLKILTFRCVGWKGFEMGKLVDMLASRWIPNEAYSKEIGVDCLRFFKLTSDDPEDKITGDSEAGRILLQLQNAGLCVEAPIKA</sequence>
<evidence type="ECO:0000313" key="1">
    <source>
        <dbReference type="EMBL" id="KAK7464226.1"/>
    </source>
</evidence>
<comment type="caution">
    <text evidence="1">The sequence shown here is derived from an EMBL/GenBank/DDBJ whole genome shotgun (WGS) entry which is preliminary data.</text>
</comment>
<organism evidence="1 2">
    <name type="scientific">Marasmiellus scandens</name>
    <dbReference type="NCBI Taxonomy" id="2682957"/>
    <lineage>
        <taxon>Eukaryota</taxon>
        <taxon>Fungi</taxon>
        <taxon>Dikarya</taxon>
        <taxon>Basidiomycota</taxon>
        <taxon>Agaricomycotina</taxon>
        <taxon>Agaricomycetes</taxon>
        <taxon>Agaricomycetidae</taxon>
        <taxon>Agaricales</taxon>
        <taxon>Marasmiineae</taxon>
        <taxon>Omphalotaceae</taxon>
        <taxon>Marasmiellus</taxon>
    </lineage>
</organism>
<protein>
    <recommendedName>
        <fullName evidence="3">F-box domain-containing protein</fullName>
    </recommendedName>
</protein>
<accession>A0ABR1JMP1</accession>
<dbReference type="SUPFAM" id="SSF52047">
    <property type="entry name" value="RNI-like"/>
    <property type="match status" value="1"/>
</dbReference>
<evidence type="ECO:0008006" key="3">
    <source>
        <dbReference type="Google" id="ProtNLM"/>
    </source>
</evidence>
<dbReference type="Proteomes" id="UP001498398">
    <property type="component" value="Unassembled WGS sequence"/>
</dbReference>
<keyword evidence="2" id="KW-1185">Reference proteome</keyword>
<dbReference type="Gene3D" id="1.20.1280.50">
    <property type="match status" value="1"/>
</dbReference>